<feature type="compositionally biased region" description="Polar residues" evidence="8">
    <location>
        <begin position="1"/>
        <end position="23"/>
    </location>
</feature>
<keyword evidence="11" id="KW-1185">Reference proteome</keyword>
<keyword evidence="4" id="KW-1003">Cell membrane</keyword>
<feature type="compositionally biased region" description="Basic residues" evidence="8">
    <location>
        <begin position="37"/>
        <end position="49"/>
    </location>
</feature>
<proteinExistence type="inferred from homology"/>
<dbReference type="GO" id="GO:0005886">
    <property type="term" value="C:plasma membrane"/>
    <property type="evidence" value="ECO:0007669"/>
    <property type="project" value="UniProtKB-SubCell"/>
</dbReference>
<feature type="compositionally biased region" description="Basic and acidic residues" evidence="8">
    <location>
        <begin position="459"/>
        <end position="470"/>
    </location>
</feature>
<evidence type="ECO:0000256" key="5">
    <source>
        <dbReference type="ARBA" id="ARBA00022692"/>
    </source>
</evidence>
<comment type="subcellular location">
    <subcellularLocation>
        <location evidence="1">Cell membrane</location>
        <topology evidence="1">Multi-pass membrane protein</topology>
    </subcellularLocation>
</comment>
<keyword evidence="5 9" id="KW-0812">Transmembrane</keyword>
<evidence type="ECO:0000256" key="2">
    <source>
        <dbReference type="ARBA" id="ARBA00009773"/>
    </source>
</evidence>
<keyword evidence="3" id="KW-0813">Transport</keyword>
<dbReference type="GO" id="GO:0055085">
    <property type="term" value="P:transmembrane transport"/>
    <property type="evidence" value="ECO:0007669"/>
    <property type="project" value="TreeGrafter"/>
</dbReference>
<protein>
    <recommendedName>
        <fullName evidence="12">AI-2E family transporter</fullName>
    </recommendedName>
</protein>
<evidence type="ECO:0000313" key="10">
    <source>
        <dbReference type="EMBL" id="OKL49035.1"/>
    </source>
</evidence>
<evidence type="ECO:0000256" key="7">
    <source>
        <dbReference type="ARBA" id="ARBA00023136"/>
    </source>
</evidence>
<dbReference type="PANTHER" id="PTHR21716:SF53">
    <property type="entry name" value="PERMEASE PERM-RELATED"/>
    <property type="match status" value="1"/>
</dbReference>
<evidence type="ECO:0000256" key="9">
    <source>
        <dbReference type="SAM" id="Phobius"/>
    </source>
</evidence>
<evidence type="ECO:0000313" key="11">
    <source>
        <dbReference type="Proteomes" id="UP000186785"/>
    </source>
</evidence>
<organism evidence="10 11">
    <name type="scientific">Boudabousia liubingyangii</name>
    <dbReference type="NCBI Taxonomy" id="1921764"/>
    <lineage>
        <taxon>Bacteria</taxon>
        <taxon>Bacillati</taxon>
        <taxon>Actinomycetota</taxon>
        <taxon>Actinomycetes</taxon>
        <taxon>Actinomycetales</taxon>
        <taxon>Actinomycetaceae</taxon>
        <taxon>Boudabousia</taxon>
    </lineage>
</organism>
<evidence type="ECO:0000256" key="4">
    <source>
        <dbReference type="ARBA" id="ARBA00022475"/>
    </source>
</evidence>
<feature type="transmembrane region" description="Helical" evidence="9">
    <location>
        <begin position="282"/>
        <end position="310"/>
    </location>
</feature>
<dbReference type="InterPro" id="IPR002549">
    <property type="entry name" value="AI-2E-like"/>
</dbReference>
<reference evidence="10 11" key="1">
    <citation type="submission" date="2016-11" db="EMBL/GenBank/DDBJ databases">
        <title>Actinomyces gypaetusis sp. nov. isolated from the vulture Gypaetus barbatus in Qinghai Tibet Plateau China.</title>
        <authorList>
            <person name="Meng X."/>
        </authorList>
    </citation>
    <scope>NUCLEOTIDE SEQUENCE [LARGE SCALE GENOMIC DNA]</scope>
    <source>
        <strain evidence="10 11">VUL4_2</strain>
    </source>
</reference>
<name>A0A1Q5PNN5_9ACTO</name>
<gene>
    <name evidence="10" type="ORF">BSR29_04160</name>
</gene>
<comment type="caution">
    <text evidence="10">The sequence shown here is derived from an EMBL/GenBank/DDBJ whole genome shotgun (WGS) entry which is preliminary data.</text>
</comment>
<feature type="transmembrane region" description="Helical" evidence="9">
    <location>
        <begin position="63"/>
        <end position="85"/>
    </location>
</feature>
<comment type="similarity">
    <text evidence="2">Belongs to the autoinducer-2 exporter (AI-2E) (TC 2.A.86) family.</text>
</comment>
<feature type="transmembrane region" description="Helical" evidence="9">
    <location>
        <begin position="123"/>
        <end position="144"/>
    </location>
</feature>
<feature type="transmembrane region" description="Helical" evidence="9">
    <location>
        <begin position="367"/>
        <end position="399"/>
    </location>
</feature>
<evidence type="ECO:0000256" key="3">
    <source>
        <dbReference type="ARBA" id="ARBA00022448"/>
    </source>
</evidence>
<feature type="transmembrane region" description="Helical" evidence="9">
    <location>
        <begin position="213"/>
        <end position="234"/>
    </location>
</feature>
<dbReference type="AlphaFoldDB" id="A0A1Q5PNN5"/>
<dbReference type="Proteomes" id="UP000186785">
    <property type="component" value="Unassembled WGS sequence"/>
</dbReference>
<evidence type="ECO:0000256" key="1">
    <source>
        <dbReference type="ARBA" id="ARBA00004651"/>
    </source>
</evidence>
<accession>A0A1Q5PNN5</accession>
<sequence length="470" mass="50722">MPVQMKNTNPSSSNRLAQANSSKIGRRPTKSSAASTKAKKRSRPRRHHTTEKSFGLASYAPHWLLRAGIDAWLLIGIFVLLWWLIDSVVQLQAVFFAVFLGLLFTTILNPIVNALSRFLPRPLSVFLSIIGSLGLIVGLVIYVITSVAGTWTSLLAQFGYGINQIIDYLDRPSINQYFKVAKLENWFQQKLYEYLQFVAEHSGEFAGQIASNAAAVGLGLTVFALAVFVSVFTLNSGEKMWRWCLNQLPHRYRAKTHHAAIVGWNTFAGYARGTMIIAATDALLVLVFLTILSIPLAAPLSVIVLIGAFIPLIGAPISMSVAMVVALATKGAITALIVGVGIFLIGQIEGQILQPLIMAHQVSLHPMVVGLAVTAGTFLGGLLGAVIIIPILAVIWSVYAELRHIDPPLIGALPSFKDFVPTLKKPVSASKPKSVNGSLLNGSKSAASALAPNQPKALKHPDHTHTDHAE</sequence>
<keyword evidence="7 9" id="KW-0472">Membrane</keyword>
<feature type="region of interest" description="Disordered" evidence="8">
    <location>
        <begin position="1"/>
        <end position="50"/>
    </location>
</feature>
<dbReference type="Pfam" id="PF01594">
    <property type="entry name" value="AI-2E_transport"/>
    <property type="match status" value="1"/>
</dbReference>
<evidence type="ECO:0008006" key="12">
    <source>
        <dbReference type="Google" id="ProtNLM"/>
    </source>
</evidence>
<feature type="transmembrane region" description="Helical" evidence="9">
    <location>
        <begin position="91"/>
        <end position="111"/>
    </location>
</feature>
<evidence type="ECO:0000256" key="6">
    <source>
        <dbReference type="ARBA" id="ARBA00022989"/>
    </source>
</evidence>
<feature type="region of interest" description="Disordered" evidence="8">
    <location>
        <begin position="446"/>
        <end position="470"/>
    </location>
</feature>
<dbReference type="PANTHER" id="PTHR21716">
    <property type="entry name" value="TRANSMEMBRANE PROTEIN"/>
    <property type="match status" value="1"/>
</dbReference>
<dbReference type="EMBL" id="MQSV01000002">
    <property type="protein sequence ID" value="OKL49035.1"/>
    <property type="molecule type" value="Genomic_DNA"/>
</dbReference>
<dbReference type="STRING" id="1921764.BSR28_03730"/>
<keyword evidence="6 9" id="KW-1133">Transmembrane helix</keyword>
<feature type="transmembrane region" description="Helical" evidence="9">
    <location>
        <begin position="322"/>
        <end position="346"/>
    </location>
</feature>
<evidence type="ECO:0000256" key="8">
    <source>
        <dbReference type="SAM" id="MobiDB-lite"/>
    </source>
</evidence>